<name>A0ABU6CYQ7_9GAMM</name>
<dbReference type="InterPro" id="IPR011635">
    <property type="entry name" value="CARDB"/>
</dbReference>
<protein>
    <submittedName>
        <fullName evidence="2">CARDB domain-containing protein</fullName>
    </submittedName>
</protein>
<dbReference type="Proteomes" id="UP001308005">
    <property type="component" value="Unassembled WGS sequence"/>
</dbReference>
<evidence type="ECO:0000313" key="2">
    <source>
        <dbReference type="EMBL" id="MEB4591972.1"/>
    </source>
</evidence>
<sequence>MPALPSRSAVTLRIPRQKLFVGSYYRIPVAIASSSGLGFDDLRFEIPAGAKGGLVSPSRDRLFNPRKPHLMLLTGYQPGDYELNVIQTATNVLVGKAKFSVDTLWQDEDAGPGRWFSGIVGNYNAGSAWGGGPGGPQNVNVAPAMGTRRIAILLTDTSSQRFTSNAADLQGHRDRWLNAVVNGVTDGGVTRSSRLYYREVSYNNFDLSAQVFGPVSLSGSWDDYFNTDGTPKGAYFQACFTAGDGLVNYNDFDTLLCVSQQVDGPPRQGAWPYASIGSWGPYVTAEGNKHYGVISMPNDWGEGSDREIFDTFSHELGHNLGLGDQYTPGVAGRNPGAWEMMDWDDPLPHFSIVHRMILGWVQGSWLQTFNFQAMAAPVDQTVTLHPIELGAPPAGRKSGVEIRLADGWNYYLEYRAGQGVQIGDRSLPVNSRVLGTDVVSAPYTPPISRPGILLLNNDIDGDGAVLGNGQDYKETDTTDPVFPTDFRIDVSGIDGSKADVRIRYGVNSRPDPSIRPWPAGPDRQWQSPDIEVRNAKNMADPAWFNVPWVGNTNTVVAKVKNNGGLDAPSVRVNFYIKNFNLGGAPETFIGFDQQDIPKGATVECSTSWVPPSDGHYCVIVRIPLYQLPSNPAVVEMTELNNVAQSNYNRFISASASPPSREITLVEVGNPYPARTRIWLTGGHSNPLYRTYLQHAWLYLDPGETRKVEMMFEYAPDNLTNDLYPPPLREKYRQLQKVPNHVGSAAFIEDPRDNPRHAMQVLGGVQAQVVTGRASKFERFAADGQTASGRIVTVSDGKPVAGGKVILRVSTRGNAKTFAYQEVALSNGSFKTRLKDKGTEVKAYFLPPADVGECESDTLKLQG</sequence>
<gene>
    <name evidence="2" type="ORF">VSS37_13345</name>
</gene>
<dbReference type="Gene3D" id="2.60.40.10">
    <property type="entry name" value="Immunoglobulins"/>
    <property type="match status" value="1"/>
</dbReference>
<dbReference type="EMBL" id="JAYMYJ010000117">
    <property type="protein sequence ID" value="MEB4591972.1"/>
    <property type="molecule type" value="Genomic_DNA"/>
</dbReference>
<dbReference type="InterPro" id="IPR013783">
    <property type="entry name" value="Ig-like_fold"/>
</dbReference>
<dbReference type="PANTHER" id="PTHR41775:SF1">
    <property type="entry name" value="PEPTIDASE M6-LIKE DOMAIN-CONTAINING PROTEIN"/>
    <property type="match status" value="1"/>
</dbReference>
<feature type="domain" description="CARDB" evidence="1">
    <location>
        <begin position="542"/>
        <end position="643"/>
    </location>
</feature>
<dbReference type="RefSeq" id="WP_324695981.1">
    <property type="nucleotide sequence ID" value="NZ_JAYMYJ010000117.1"/>
</dbReference>
<dbReference type="Pfam" id="PF07705">
    <property type="entry name" value="CARDB"/>
    <property type="match status" value="1"/>
</dbReference>
<dbReference type="PANTHER" id="PTHR41775">
    <property type="entry name" value="SECRETED PROTEIN-RELATED"/>
    <property type="match status" value="1"/>
</dbReference>
<accession>A0ABU6CYQ7</accession>
<evidence type="ECO:0000259" key="1">
    <source>
        <dbReference type="Pfam" id="PF07705"/>
    </source>
</evidence>
<evidence type="ECO:0000313" key="3">
    <source>
        <dbReference type="Proteomes" id="UP001308005"/>
    </source>
</evidence>
<proteinExistence type="predicted"/>
<comment type="caution">
    <text evidence="2">The sequence shown here is derived from an EMBL/GenBank/DDBJ whole genome shotgun (WGS) entry which is preliminary data.</text>
</comment>
<organism evidence="2 3">
    <name type="scientific">Candidatus Thiothrix phosphatis</name>
    <dbReference type="NCBI Taxonomy" id="3112415"/>
    <lineage>
        <taxon>Bacteria</taxon>
        <taxon>Pseudomonadati</taxon>
        <taxon>Pseudomonadota</taxon>
        <taxon>Gammaproteobacteria</taxon>
        <taxon>Thiotrichales</taxon>
        <taxon>Thiotrichaceae</taxon>
        <taxon>Thiothrix</taxon>
    </lineage>
</organism>
<reference evidence="3" key="1">
    <citation type="submission" date="2023-07" db="EMBL/GenBank/DDBJ databases">
        <title>The carbon used by Thiothrix.</title>
        <authorList>
            <person name="Chen L."/>
        </authorList>
    </citation>
    <scope>NUCLEOTIDE SEQUENCE [LARGE SCALE GENOMIC DNA]</scope>
</reference>
<keyword evidence="3" id="KW-1185">Reference proteome</keyword>
<dbReference type="SUPFAM" id="SSF55486">
    <property type="entry name" value="Metalloproteases ('zincins'), catalytic domain"/>
    <property type="match status" value="1"/>
</dbReference>